<dbReference type="OrthoDB" id="233478at2157"/>
<reference evidence="2" key="1">
    <citation type="submission" date="2016-10" db="EMBL/GenBank/DDBJ databases">
        <authorList>
            <person name="Varghese N."/>
            <person name="Submissions S."/>
        </authorList>
    </citation>
    <scope>NUCLEOTIDE SEQUENCE [LARGE SCALE GENOMIC DNA]</scope>
    <source>
        <strain evidence="2">CGMCC 1.7736</strain>
    </source>
</reference>
<dbReference type="InterPro" id="IPR023375">
    <property type="entry name" value="ADC_dom_sf"/>
</dbReference>
<protein>
    <recommendedName>
        <fullName evidence="3">DUF2071 domain-containing protein</fullName>
    </recommendedName>
</protein>
<evidence type="ECO:0000313" key="1">
    <source>
        <dbReference type="EMBL" id="SFR56320.1"/>
    </source>
</evidence>
<dbReference type="AlphaFoldDB" id="A0A1I6HPX1"/>
<dbReference type="InterPro" id="IPR018644">
    <property type="entry name" value="DUF2071"/>
</dbReference>
<proteinExistence type="predicted"/>
<dbReference type="STRING" id="553469.SAMN04487947_2295"/>
<dbReference type="EMBL" id="FOYT01000002">
    <property type="protein sequence ID" value="SFR56320.1"/>
    <property type="molecule type" value="Genomic_DNA"/>
</dbReference>
<gene>
    <name evidence="1" type="ORF">SAMN04487947_2295</name>
</gene>
<evidence type="ECO:0008006" key="3">
    <source>
        <dbReference type="Google" id="ProtNLM"/>
    </source>
</evidence>
<dbReference type="Pfam" id="PF09844">
    <property type="entry name" value="DUF2071"/>
    <property type="match status" value="1"/>
</dbReference>
<sequence length="234" mass="27020">MSRPFLTAHWRNLCNLTYAVPPERLEPLCPAGVDLEVRDGESYVSLVGFDFDDTRVLGVPWPGYRAFPELNLRFYVRHEGERGVVFVREFVPKRLVAWMARTLYDEPYRRAPMASDRRVESDRLTYSLGVTYGGRRHTVRVSTANRSPSVPAEDTDAHFFKEHTWGFGTNRRGRTLRYRVEHPTWAVYDLDSVRIDVDYAALYGDEWAFLNDAEPVHTLFAKGSEVAVYPPETL</sequence>
<name>A0A1I6HPX1_9EURY</name>
<dbReference type="Gene3D" id="2.40.400.10">
    <property type="entry name" value="Acetoacetate decarboxylase-like"/>
    <property type="match status" value="1"/>
</dbReference>
<dbReference type="RefSeq" id="WP_089807721.1">
    <property type="nucleotide sequence ID" value="NZ_FOYT01000002.1"/>
</dbReference>
<organism evidence="1 2">
    <name type="scientific">Halogeometricum rufum</name>
    <dbReference type="NCBI Taxonomy" id="553469"/>
    <lineage>
        <taxon>Archaea</taxon>
        <taxon>Methanobacteriati</taxon>
        <taxon>Methanobacteriota</taxon>
        <taxon>Stenosarchaea group</taxon>
        <taxon>Halobacteria</taxon>
        <taxon>Halobacteriales</taxon>
        <taxon>Haloferacaceae</taxon>
        <taxon>Halogeometricum</taxon>
    </lineage>
</organism>
<keyword evidence="2" id="KW-1185">Reference proteome</keyword>
<dbReference type="SUPFAM" id="SSF160104">
    <property type="entry name" value="Acetoacetate decarboxylase-like"/>
    <property type="match status" value="1"/>
</dbReference>
<accession>A0A1I6HPX1</accession>
<dbReference type="PANTHER" id="PTHR39186">
    <property type="entry name" value="DUF2071 FAMILY PROTEIN"/>
    <property type="match status" value="1"/>
</dbReference>
<dbReference type="Proteomes" id="UP000198531">
    <property type="component" value="Unassembled WGS sequence"/>
</dbReference>
<dbReference type="PANTHER" id="PTHR39186:SF1">
    <property type="entry name" value="DUF2071 DOMAIN-CONTAINING PROTEIN"/>
    <property type="match status" value="1"/>
</dbReference>
<evidence type="ECO:0000313" key="2">
    <source>
        <dbReference type="Proteomes" id="UP000198531"/>
    </source>
</evidence>